<organism evidence="2 3">
    <name type="scientific">Clostridium punense</name>
    <dbReference type="NCBI Taxonomy" id="1054297"/>
    <lineage>
        <taxon>Bacteria</taxon>
        <taxon>Bacillati</taxon>
        <taxon>Bacillota</taxon>
        <taxon>Clostridia</taxon>
        <taxon>Eubacteriales</taxon>
        <taxon>Clostridiaceae</taxon>
        <taxon>Clostridium</taxon>
    </lineage>
</organism>
<reference evidence="2 3" key="1">
    <citation type="submission" date="2021-03" db="EMBL/GenBank/DDBJ databases">
        <title>Genomic Encyclopedia of Type Strains, Phase IV (KMG-IV): sequencing the most valuable type-strain genomes for metagenomic binning, comparative biology and taxonomic classification.</title>
        <authorList>
            <person name="Goeker M."/>
        </authorList>
    </citation>
    <scope>NUCLEOTIDE SEQUENCE [LARGE SCALE GENOMIC DNA]</scope>
    <source>
        <strain evidence="2 3">DSM 28650</strain>
    </source>
</reference>
<dbReference type="RefSeq" id="WP_021282554.1">
    <property type="nucleotide sequence ID" value="NZ_JAGGLL010000008.1"/>
</dbReference>
<name>A0ABS4K4C0_9CLOT</name>
<gene>
    <name evidence="2" type="ORF">J2Z44_001265</name>
</gene>
<evidence type="ECO:0000256" key="1">
    <source>
        <dbReference type="SAM" id="MobiDB-lite"/>
    </source>
</evidence>
<evidence type="ECO:0000313" key="3">
    <source>
        <dbReference type="Proteomes" id="UP001519308"/>
    </source>
</evidence>
<sequence>MKKANKVIKSETESATRNHRGNSTKGSSNRGEIDSEGLKKLTEGVTTGK</sequence>
<evidence type="ECO:0000313" key="2">
    <source>
        <dbReference type="EMBL" id="MBP2021469.1"/>
    </source>
</evidence>
<feature type="compositionally biased region" description="Basic and acidic residues" evidence="1">
    <location>
        <begin position="31"/>
        <end position="42"/>
    </location>
</feature>
<comment type="caution">
    <text evidence="2">The sequence shown here is derived from an EMBL/GenBank/DDBJ whole genome shotgun (WGS) entry which is preliminary data.</text>
</comment>
<accession>A0ABS4K4C0</accession>
<feature type="region of interest" description="Disordered" evidence="1">
    <location>
        <begin position="1"/>
        <end position="49"/>
    </location>
</feature>
<proteinExistence type="predicted"/>
<keyword evidence="3" id="KW-1185">Reference proteome</keyword>
<dbReference type="EMBL" id="JAGGLL010000008">
    <property type="protein sequence ID" value="MBP2021469.1"/>
    <property type="molecule type" value="Genomic_DNA"/>
</dbReference>
<protein>
    <submittedName>
        <fullName evidence="2">Uncharacterized protein</fullName>
    </submittedName>
</protein>
<dbReference type="Proteomes" id="UP001519308">
    <property type="component" value="Unassembled WGS sequence"/>
</dbReference>